<gene>
    <name evidence="2" type="ORF">A0J61_10572</name>
</gene>
<dbReference type="InParanoid" id="A0A1C7MX28"/>
<feature type="region of interest" description="Disordered" evidence="1">
    <location>
        <begin position="25"/>
        <end position="71"/>
    </location>
</feature>
<feature type="compositionally biased region" description="Basic and acidic residues" evidence="1">
    <location>
        <begin position="42"/>
        <end position="52"/>
    </location>
</feature>
<dbReference type="Proteomes" id="UP000093000">
    <property type="component" value="Unassembled WGS sequence"/>
</dbReference>
<evidence type="ECO:0000313" key="3">
    <source>
        <dbReference type="Proteomes" id="UP000093000"/>
    </source>
</evidence>
<sequence length="124" mass="13969">MNVVEVHHTSALHTSNKYYDINAVKRKTKSDQNSYDQNNTHQPKERRLEEYHTSAGSSFNGNVHPYVGPTTSVQTNADIQIHTENQNRGALISQIRQKQNPVHQNSLAAILTLDIVNRHASISV</sequence>
<evidence type="ECO:0000256" key="1">
    <source>
        <dbReference type="SAM" id="MobiDB-lite"/>
    </source>
</evidence>
<dbReference type="AlphaFoldDB" id="A0A1C7MX28"/>
<proteinExistence type="predicted"/>
<evidence type="ECO:0000313" key="2">
    <source>
        <dbReference type="EMBL" id="OBZ81377.1"/>
    </source>
</evidence>
<keyword evidence="3" id="KW-1185">Reference proteome</keyword>
<name>A0A1C7MX28_9FUNG</name>
<dbReference type="EMBL" id="LUGH01001242">
    <property type="protein sequence ID" value="OBZ81377.1"/>
    <property type="molecule type" value="Genomic_DNA"/>
</dbReference>
<organism evidence="2 3">
    <name type="scientific">Choanephora cucurbitarum</name>
    <dbReference type="NCBI Taxonomy" id="101091"/>
    <lineage>
        <taxon>Eukaryota</taxon>
        <taxon>Fungi</taxon>
        <taxon>Fungi incertae sedis</taxon>
        <taxon>Mucoromycota</taxon>
        <taxon>Mucoromycotina</taxon>
        <taxon>Mucoromycetes</taxon>
        <taxon>Mucorales</taxon>
        <taxon>Mucorineae</taxon>
        <taxon>Choanephoraceae</taxon>
        <taxon>Choanephoroideae</taxon>
        <taxon>Choanephora</taxon>
    </lineage>
</organism>
<protein>
    <submittedName>
        <fullName evidence="2">Uncharacterized protein</fullName>
    </submittedName>
</protein>
<comment type="caution">
    <text evidence="2">The sequence shown here is derived from an EMBL/GenBank/DDBJ whole genome shotgun (WGS) entry which is preliminary data.</text>
</comment>
<reference evidence="2 3" key="1">
    <citation type="submission" date="2016-03" db="EMBL/GenBank/DDBJ databases">
        <title>Choanephora cucurbitarum.</title>
        <authorList>
            <person name="Min B."/>
            <person name="Park H."/>
            <person name="Park J.-H."/>
            <person name="Shin H.-D."/>
            <person name="Choi I.-G."/>
        </authorList>
    </citation>
    <scope>NUCLEOTIDE SEQUENCE [LARGE SCALE GENOMIC DNA]</scope>
    <source>
        <strain evidence="2 3">KUS-F28377</strain>
    </source>
</reference>
<accession>A0A1C7MX28</accession>
<feature type="compositionally biased region" description="Polar residues" evidence="1">
    <location>
        <begin position="31"/>
        <end position="41"/>
    </location>
</feature>